<comment type="caution">
    <text evidence="1">The sequence shown here is derived from an EMBL/GenBank/DDBJ whole genome shotgun (WGS) entry which is preliminary data.</text>
</comment>
<dbReference type="Proteomes" id="UP000193411">
    <property type="component" value="Unassembled WGS sequence"/>
</dbReference>
<keyword evidence="2" id="KW-1185">Reference proteome</keyword>
<organism evidence="1 2">
    <name type="scientific">Catenaria anguillulae PL171</name>
    <dbReference type="NCBI Taxonomy" id="765915"/>
    <lineage>
        <taxon>Eukaryota</taxon>
        <taxon>Fungi</taxon>
        <taxon>Fungi incertae sedis</taxon>
        <taxon>Blastocladiomycota</taxon>
        <taxon>Blastocladiomycetes</taxon>
        <taxon>Blastocladiales</taxon>
        <taxon>Catenariaceae</taxon>
        <taxon>Catenaria</taxon>
    </lineage>
</organism>
<gene>
    <name evidence="1" type="ORF">BCR44DRAFT_170372</name>
</gene>
<evidence type="ECO:0000313" key="1">
    <source>
        <dbReference type="EMBL" id="ORZ36731.1"/>
    </source>
</evidence>
<proteinExistence type="predicted"/>
<protein>
    <submittedName>
        <fullName evidence="1">Uncharacterized protein</fullName>
    </submittedName>
</protein>
<accession>A0A1Y2HSG1</accession>
<name>A0A1Y2HSG1_9FUNG</name>
<dbReference type="EMBL" id="MCFL01000015">
    <property type="protein sequence ID" value="ORZ36731.1"/>
    <property type="molecule type" value="Genomic_DNA"/>
</dbReference>
<sequence>MPPTERLTPTLCIRRLLSLALVTRQSKVSACHVRHHHPICLLPSPGSTWHCRLSTRLTASSVGVPLCRHSSVLILIGRSSSTLRHIGPI</sequence>
<evidence type="ECO:0000313" key="2">
    <source>
        <dbReference type="Proteomes" id="UP000193411"/>
    </source>
</evidence>
<reference evidence="1 2" key="1">
    <citation type="submission" date="2016-07" db="EMBL/GenBank/DDBJ databases">
        <title>Pervasive Adenine N6-methylation of Active Genes in Fungi.</title>
        <authorList>
            <consortium name="DOE Joint Genome Institute"/>
            <person name="Mondo S.J."/>
            <person name="Dannebaum R.O."/>
            <person name="Kuo R.C."/>
            <person name="Labutti K."/>
            <person name="Haridas S."/>
            <person name="Kuo A."/>
            <person name="Salamov A."/>
            <person name="Ahrendt S.R."/>
            <person name="Lipzen A."/>
            <person name="Sullivan W."/>
            <person name="Andreopoulos W.B."/>
            <person name="Clum A."/>
            <person name="Lindquist E."/>
            <person name="Daum C."/>
            <person name="Ramamoorthy G.K."/>
            <person name="Gryganskyi A."/>
            <person name="Culley D."/>
            <person name="Magnuson J.K."/>
            <person name="James T.Y."/>
            <person name="O'Malley M.A."/>
            <person name="Stajich J.E."/>
            <person name="Spatafora J.W."/>
            <person name="Visel A."/>
            <person name="Grigoriev I.V."/>
        </authorList>
    </citation>
    <scope>NUCLEOTIDE SEQUENCE [LARGE SCALE GENOMIC DNA]</scope>
    <source>
        <strain evidence="1 2">PL171</strain>
    </source>
</reference>
<dbReference type="AlphaFoldDB" id="A0A1Y2HSG1"/>